<feature type="binding site" evidence="9">
    <location>
        <position position="66"/>
    </location>
    <ligand>
        <name>NADP(+)</name>
        <dbReference type="ChEBI" id="CHEBI:58349"/>
    </ligand>
</feature>
<keyword evidence="4 9" id="KW-0521">NADP</keyword>
<dbReference type="NCBIfam" id="NF009466">
    <property type="entry name" value="PRK12826.1-2"/>
    <property type="match status" value="1"/>
</dbReference>
<dbReference type="EMBL" id="FNPV01000004">
    <property type="protein sequence ID" value="SDY79339.1"/>
    <property type="molecule type" value="Genomic_DNA"/>
</dbReference>
<name>A0A1H3MTM0_9FIRM</name>
<dbReference type="InterPro" id="IPR002347">
    <property type="entry name" value="SDR_fam"/>
</dbReference>
<evidence type="ECO:0000256" key="3">
    <source>
        <dbReference type="ARBA" id="ARBA00012948"/>
    </source>
</evidence>
<dbReference type="PRINTS" id="PR00080">
    <property type="entry name" value="SDRFAMILY"/>
</dbReference>
<protein>
    <recommendedName>
        <fullName evidence="3 10">3-oxoacyl-[acyl-carrier-protein] reductase</fullName>
        <ecNumber evidence="3 10">1.1.1.100</ecNumber>
    </recommendedName>
</protein>
<feature type="active site" description="Proton acceptor" evidence="8">
    <location>
        <position position="131"/>
    </location>
</feature>
<gene>
    <name evidence="12" type="ORF">SAMN05192546_104252</name>
</gene>
<organism evidence="12 13">
    <name type="scientific">Tindallia californiensis</name>
    <dbReference type="NCBI Taxonomy" id="159292"/>
    <lineage>
        <taxon>Bacteria</taxon>
        <taxon>Bacillati</taxon>
        <taxon>Bacillota</taxon>
        <taxon>Clostridia</taxon>
        <taxon>Peptostreptococcales</taxon>
        <taxon>Tindalliaceae</taxon>
        <taxon>Tindallia</taxon>
    </lineage>
</organism>
<evidence type="ECO:0000256" key="8">
    <source>
        <dbReference type="PIRSR" id="PIRSR611284-1"/>
    </source>
</evidence>
<dbReference type="CDD" id="cd05333">
    <property type="entry name" value="BKR_SDR_c"/>
    <property type="match status" value="1"/>
</dbReference>
<evidence type="ECO:0000256" key="2">
    <source>
        <dbReference type="ARBA" id="ARBA00006484"/>
    </source>
</evidence>
<dbReference type="GO" id="GO:0051287">
    <property type="term" value="F:NAD binding"/>
    <property type="evidence" value="ECO:0007669"/>
    <property type="project" value="UniProtKB-UniRule"/>
</dbReference>
<dbReference type="InterPro" id="IPR050259">
    <property type="entry name" value="SDR"/>
</dbReference>
<dbReference type="UniPathway" id="UPA00094"/>
<evidence type="ECO:0000313" key="13">
    <source>
        <dbReference type="Proteomes" id="UP000199230"/>
    </source>
</evidence>
<dbReference type="PANTHER" id="PTHR42879:SF2">
    <property type="entry name" value="3-OXOACYL-[ACYL-CARRIER-PROTEIN] REDUCTASE FABG"/>
    <property type="match status" value="1"/>
</dbReference>
<dbReference type="EC" id="1.1.1.100" evidence="3 10"/>
<comment type="similarity">
    <text evidence="2 10">Belongs to the short-chain dehydrogenases/reductases (SDR) family.</text>
</comment>
<evidence type="ECO:0000256" key="10">
    <source>
        <dbReference type="RuleBase" id="RU366074"/>
    </source>
</evidence>
<dbReference type="PROSITE" id="PS00061">
    <property type="entry name" value="ADH_SHORT"/>
    <property type="match status" value="1"/>
</dbReference>
<evidence type="ECO:0000256" key="5">
    <source>
        <dbReference type="ARBA" id="ARBA00023002"/>
    </source>
</evidence>
<reference evidence="12 13" key="1">
    <citation type="submission" date="2016-10" db="EMBL/GenBank/DDBJ databases">
        <authorList>
            <person name="de Groot N.N."/>
        </authorList>
    </citation>
    <scope>NUCLEOTIDE SEQUENCE [LARGE SCALE GENOMIC DNA]</scope>
    <source>
        <strain evidence="12 13">APO</strain>
    </source>
</reference>
<dbReference type="AlphaFoldDB" id="A0A1H3MTM0"/>
<dbReference type="InterPro" id="IPR057326">
    <property type="entry name" value="KR_dom"/>
</dbReference>
<dbReference type="PRINTS" id="PR00081">
    <property type="entry name" value="GDHRDH"/>
</dbReference>
<dbReference type="PANTHER" id="PTHR42879">
    <property type="entry name" value="3-OXOACYL-(ACYL-CARRIER-PROTEIN) REDUCTASE"/>
    <property type="match status" value="1"/>
</dbReference>
<keyword evidence="13" id="KW-1185">Reference proteome</keyword>
<dbReference type="InterPro" id="IPR020904">
    <property type="entry name" value="Sc_DH/Rdtase_CS"/>
</dbReference>
<evidence type="ECO:0000256" key="4">
    <source>
        <dbReference type="ARBA" id="ARBA00022857"/>
    </source>
</evidence>
<dbReference type="STRING" id="159292.SAMN05192546_104252"/>
<evidence type="ECO:0000256" key="6">
    <source>
        <dbReference type="ARBA" id="ARBA00023221"/>
    </source>
</evidence>
<keyword evidence="10" id="KW-0275">Fatty acid biosynthesis</keyword>
<sequence>MASQGAKVVVNYARQESAAQEVVKEIESSGGQAIAVKADVSNEQQVLEMVKNIKDTLGPIDILINNAGITRDGLLLRMKYEDWQEVMDINLTGTFLCSKAVLRDMIKSKKGTIVNLSSIVGLSGNAGQCNYSASKAGVIGFTKSLAKEVAGKGITVNAIAPGFIETEMTDALSEKVKDQLLKEIPLQSLGKSEDIAEAALFLASDSSRYITGQVLQVDGGMGI</sequence>
<dbReference type="Proteomes" id="UP000199230">
    <property type="component" value="Unassembled WGS sequence"/>
</dbReference>
<evidence type="ECO:0000259" key="11">
    <source>
        <dbReference type="SMART" id="SM00822"/>
    </source>
</evidence>
<dbReference type="Gene3D" id="3.40.50.720">
    <property type="entry name" value="NAD(P)-binding Rossmann-like Domain"/>
    <property type="match status" value="1"/>
</dbReference>
<proteinExistence type="inferred from homology"/>
<keyword evidence="10" id="KW-0276">Fatty acid metabolism</keyword>
<accession>A0A1H3MTM0</accession>
<keyword evidence="10" id="KW-0443">Lipid metabolism</keyword>
<evidence type="ECO:0000256" key="7">
    <source>
        <dbReference type="ARBA" id="ARBA00048508"/>
    </source>
</evidence>
<evidence type="ECO:0000313" key="12">
    <source>
        <dbReference type="EMBL" id="SDY79339.1"/>
    </source>
</evidence>
<dbReference type="Pfam" id="PF13561">
    <property type="entry name" value="adh_short_C2"/>
    <property type="match status" value="1"/>
</dbReference>
<comment type="pathway">
    <text evidence="1 10">Lipid metabolism; fatty acid biosynthesis.</text>
</comment>
<dbReference type="NCBIfam" id="NF005559">
    <property type="entry name" value="PRK07231.1"/>
    <property type="match status" value="1"/>
</dbReference>
<keyword evidence="5 10" id="KW-0560">Oxidoreductase</keyword>
<evidence type="ECO:0000256" key="1">
    <source>
        <dbReference type="ARBA" id="ARBA00005194"/>
    </source>
</evidence>
<dbReference type="SUPFAM" id="SSF51735">
    <property type="entry name" value="NAD(P)-binding Rossmann-fold domains"/>
    <property type="match status" value="1"/>
</dbReference>
<dbReference type="InterPro" id="IPR036291">
    <property type="entry name" value="NAD(P)-bd_dom_sf"/>
</dbReference>
<dbReference type="InterPro" id="IPR011284">
    <property type="entry name" value="3oxo_ACP_reduc"/>
</dbReference>
<feature type="domain" description="Ketoreductase" evidence="11">
    <location>
        <begin position="1"/>
        <end position="162"/>
    </location>
</feature>
<dbReference type="FunFam" id="3.40.50.720:FF:000115">
    <property type="entry name" value="3-oxoacyl-[acyl-carrier-protein] reductase FabG"/>
    <property type="match status" value="1"/>
</dbReference>
<dbReference type="NCBIfam" id="TIGR01830">
    <property type="entry name" value="3oxo_ACP_reduc"/>
    <property type="match status" value="1"/>
</dbReference>
<comment type="catalytic activity">
    <reaction evidence="7 10">
        <text>a (3R)-hydroxyacyl-[ACP] + NADP(+) = a 3-oxoacyl-[ACP] + NADPH + H(+)</text>
        <dbReference type="Rhea" id="RHEA:17397"/>
        <dbReference type="Rhea" id="RHEA-COMP:9916"/>
        <dbReference type="Rhea" id="RHEA-COMP:9945"/>
        <dbReference type="ChEBI" id="CHEBI:15378"/>
        <dbReference type="ChEBI" id="CHEBI:57783"/>
        <dbReference type="ChEBI" id="CHEBI:58349"/>
        <dbReference type="ChEBI" id="CHEBI:78776"/>
        <dbReference type="ChEBI" id="CHEBI:78827"/>
        <dbReference type="EC" id="1.1.1.100"/>
    </reaction>
</comment>
<feature type="binding site" evidence="9">
    <location>
        <position position="164"/>
    </location>
    <ligand>
        <name>NADP(+)</name>
        <dbReference type="ChEBI" id="CHEBI:58349"/>
    </ligand>
</feature>
<dbReference type="SMART" id="SM00822">
    <property type="entry name" value="PKS_KR"/>
    <property type="match status" value="1"/>
</dbReference>
<evidence type="ECO:0000256" key="9">
    <source>
        <dbReference type="PIRSR" id="PIRSR611284-2"/>
    </source>
</evidence>
<dbReference type="GO" id="GO:0008202">
    <property type="term" value="P:steroid metabolic process"/>
    <property type="evidence" value="ECO:0007669"/>
    <property type="project" value="UniProtKB-KW"/>
</dbReference>
<comment type="subunit">
    <text evidence="10">Homotetramer.</text>
</comment>
<dbReference type="GO" id="GO:0004316">
    <property type="term" value="F:3-oxoacyl-[acyl-carrier-protein] reductase (NADPH) activity"/>
    <property type="evidence" value="ECO:0007669"/>
    <property type="project" value="UniProtKB-UniRule"/>
</dbReference>
<keyword evidence="10" id="KW-0444">Lipid biosynthesis</keyword>
<dbReference type="GO" id="GO:0006633">
    <property type="term" value="P:fatty acid biosynthetic process"/>
    <property type="evidence" value="ECO:0007669"/>
    <property type="project" value="UniProtKB-UniPathway"/>
</dbReference>
<comment type="function">
    <text evidence="10">Catalyzes the NADPH-dependent reduction of beta-ketoacyl-ACP substrates to beta-hydroxyacyl-ACP products, the first reductive step in the elongation cycle of fatty acid biosynthesis.</text>
</comment>
<feature type="binding site" evidence="9">
    <location>
        <begin position="131"/>
        <end position="135"/>
    </location>
    <ligand>
        <name>NADP(+)</name>
        <dbReference type="ChEBI" id="CHEBI:58349"/>
    </ligand>
</feature>
<keyword evidence="6" id="KW-0753">Steroid metabolism</keyword>